<reference evidence="4 5" key="1">
    <citation type="submission" date="2016-10" db="EMBL/GenBank/DDBJ databases">
        <authorList>
            <person name="de Groot N.N."/>
        </authorList>
    </citation>
    <scope>NUCLEOTIDE SEQUENCE [LARGE SCALE GENOMIC DNA]</scope>
    <source>
        <strain evidence="4 5">DSM 2784</strain>
    </source>
</reference>
<dbReference type="PANTHER" id="PTHR46652">
    <property type="entry name" value="LEUCINE-RICH REPEAT AND IQ DOMAIN-CONTAINING PROTEIN 1-RELATED"/>
    <property type="match status" value="1"/>
</dbReference>
<evidence type="ECO:0000256" key="1">
    <source>
        <dbReference type="ARBA" id="ARBA00022614"/>
    </source>
</evidence>
<organism evidence="4 5">
    <name type="scientific">Acidaminobacter hydrogenoformans DSM 2784</name>
    <dbReference type="NCBI Taxonomy" id="1120920"/>
    <lineage>
        <taxon>Bacteria</taxon>
        <taxon>Bacillati</taxon>
        <taxon>Bacillota</taxon>
        <taxon>Clostridia</taxon>
        <taxon>Peptostreptococcales</taxon>
        <taxon>Acidaminobacteraceae</taxon>
        <taxon>Acidaminobacter</taxon>
    </lineage>
</organism>
<keyword evidence="3" id="KW-0732">Signal</keyword>
<dbReference type="SMART" id="SM00365">
    <property type="entry name" value="LRR_SD22"/>
    <property type="match status" value="4"/>
</dbReference>
<keyword evidence="2" id="KW-0677">Repeat</keyword>
<evidence type="ECO:0000313" key="4">
    <source>
        <dbReference type="EMBL" id="SCZ79450.1"/>
    </source>
</evidence>
<dbReference type="Pfam" id="PF12799">
    <property type="entry name" value="LRR_4"/>
    <property type="match status" value="1"/>
</dbReference>
<proteinExistence type="predicted"/>
<dbReference type="InterPro" id="IPR032675">
    <property type="entry name" value="LRR_dom_sf"/>
</dbReference>
<dbReference type="Gene3D" id="3.80.10.10">
    <property type="entry name" value="Ribonuclease Inhibitor"/>
    <property type="match status" value="1"/>
</dbReference>
<evidence type="ECO:0000256" key="2">
    <source>
        <dbReference type="ARBA" id="ARBA00022737"/>
    </source>
</evidence>
<dbReference type="AlphaFoldDB" id="A0A1G5S0E2"/>
<dbReference type="SUPFAM" id="SSF52058">
    <property type="entry name" value="L domain-like"/>
    <property type="match status" value="1"/>
</dbReference>
<dbReference type="PROSITE" id="PS51450">
    <property type="entry name" value="LRR"/>
    <property type="match status" value="3"/>
</dbReference>
<dbReference type="EMBL" id="FMWL01000007">
    <property type="protein sequence ID" value="SCZ79450.1"/>
    <property type="molecule type" value="Genomic_DNA"/>
</dbReference>
<protein>
    <submittedName>
        <fullName evidence="4">Leucine Rich repeat-containing protein</fullName>
    </submittedName>
</protein>
<keyword evidence="1" id="KW-0433">Leucine-rich repeat</keyword>
<dbReference type="InterPro" id="IPR025875">
    <property type="entry name" value="Leu-rich_rpt_4"/>
</dbReference>
<evidence type="ECO:0000313" key="5">
    <source>
        <dbReference type="Proteomes" id="UP000199208"/>
    </source>
</evidence>
<gene>
    <name evidence="4" type="ORF">SAMN03080599_01761</name>
</gene>
<dbReference type="STRING" id="1120920.SAMN03080599_01761"/>
<feature type="chain" id="PRO_5039564208" evidence="3">
    <location>
        <begin position="30"/>
        <end position="299"/>
    </location>
</feature>
<dbReference type="RefSeq" id="WP_092590604.1">
    <property type="nucleotide sequence ID" value="NZ_FMWL01000007.1"/>
</dbReference>
<dbReference type="PANTHER" id="PTHR46652:SF3">
    <property type="entry name" value="LEUCINE-RICH REPEAT-CONTAINING PROTEIN 9"/>
    <property type="match status" value="1"/>
</dbReference>
<evidence type="ECO:0000256" key="3">
    <source>
        <dbReference type="SAM" id="SignalP"/>
    </source>
</evidence>
<dbReference type="InterPro" id="IPR001611">
    <property type="entry name" value="Leu-rich_rpt"/>
</dbReference>
<name>A0A1G5S0E2_9FIRM</name>
<dbReference type="Proteomes" id="UP000199208">
    <property type="component" value="Unassembled WGS sequence"/>
</dbReference>
<sequence length="299" mass="32945">MKRHTKRIQTILVLLLLVAAAVGCSKTEAGAPIEYSDPVFGELLKAELNKDTITAEDLDKFTRITIGGDHFISLSGADIPEKSIVLLFGTEVELEGVRYKGYGTMTSLEDLKHFRNLEKLQITLQPGIDYSTLPQEVLSKLRMVSITQSQLKSIEFLRGATSMFSLNLSFGEVEDLSPLVECKELVYLSGRDNPIKDLTPLAGLSKLKSISLYSGQIKDLTPLAGLTALETLELYDNQVEDLTPLSGLTSLKELELIDNNVTDVSPLKDLTNLESLRLDGNPVENIDVLSHMENLVLQP</sequence>
<dbReference type="PROSITE" id="PS51257">
    <property type="entry name" value="PROKAR_LIPOPROTEIN"/>
    <property type="match status" value="1"/>
</dbReference>
<feature type="signal peptide" evidence="3">
    <location>
        <begin position="1"/>
        <end position="29"/>
    </location>
</feature>
<dbReference type="InterPro" id="IPR050836">
    <property type="entry name" value="SDS22/Internalin_LRR"/>
</dbReference>
<keyword evidence="5" id="KW-1185">Reference proteome</keyword>
<accession>A0A1G5S0E2</accession>
<dbReference type="OrthoDB" id="2081434at2"/>